<dbReference type="Proteomes" id="UP001341281">
    <property type="component" value="Chromosome 06"/>
</dbReference>
<dbReference type="SUPFAM" id="SSF81383">
    <property type="entry name" value="F-box domain"/>
    <property type="match status" value="1"/>
</dbReference>
<organism evidence="1 2">
    <name type="scientific">Paspalum notatum var. saurae</name>
    <dbReference type="NCBI Taxonomy" id="547442"/>
    <lineage>
        <taxon>Eukaryota</taxon>
        <taxon>Viridiplantae</taxon>
        <taxon>Streptophyta</taxon>
        <taxon>Embryophyta</taxon>
        <taxon>Tracheophyta</taxon>
        <taxon>Spermatophyta</taxon>
        <taxon>Magnoliopsida</taxon>
        <taxon>Liliopsida</taxon>
        <taxon>Poales</taxon>
        <taxon>Poaceae</taxon>
        <taxon>PACMAD clade</taxon>
        <taxon>Panicoideae</taxon>
        <taxon>Andropogonodae</taxon>
        <taxon>Paspaleae</taxon>
        <taxon>Paspalinae</taxon>
        <taxon>Paspalum</taxon>
    </lineage>
</organism>
<evidence type="ECO:0008006" key="3">
    <source>
        <dbReference type="Google" id="ProtNLM"/>
    </source>
</evidence>
<proteinExistence type="predicted"/>
<protein>
    <recommendedName>
        <fullName evidence="3">F-box domain-containing protein</fullName>
    </recommendedName>
</protein>
<dbReference type="InterPro" id="IPR036047">
    <property type="entry name" value="F-box-like_dom_sf"/>
</dbReference>
<name>A0AAQ3X2V9_PASNO</name>
<keyword evidence="2" id="KW-1185">Reference proteome</keyword>
<evidence type="ECO:0000313" key="2">
    <source>
        <dbReference type="Proteomes" id="UP001341281"/>
    </source>
</evidence>
<sequence length="126" mass="14000">MHDDSTAEDDPRRAKRARLTLSSEDVDLISGLDEDLLLRVLGLLTDARDADAVRTGPLSRRWLGFWTRVPALRFTSPPESKEASRAEKCAALESYFSFVNDVLARHSTQSDCAIESLHISCAHSIT</sequence>
<accession>A0AAQ3X2V9</accession>
<dbReference type="EMBL" id="CP144750">
    <property type="protein sequence ID" value="WVZ82345.1"/>
    <property type="molecule type" value="Genomic_DNA"/>
</dbReference>
<dbReference type="InterPro" id="IPR055312">
    <property type="entry name" value="FBL15-like"/>
</dbReference>
<gene>
    <name evidence="1" type="ORF">U9M48_029613</name>
</gene>
<dbReference type="PANTHER" id="PTHR34709">
    <property type="entry name" value="OS10G0396666 PROTEIN"/>
    <property type="match status" value="1"/>
</dbReference>
<reference evidence="1 2" key="1">
    <citation type="submission" date="2024-02" db="EMBL/GenBank/DDBJ databases">
        <title>High-quality chromosome-scale genome assembly of Pensacola bahiagrass (Paspalum notatum Flugge var. saurae).</title>
        <authorList>
            <person name="Vega J.M."/>
            <person name="Podio M."/>
            <person name="Orjuela J."/>
            <person name="Siena L.A."/>
            <person name="Pessino S.C."/>
            <person name="Combes M.C."/>
            <person name="Mariac C."/>
            <person name="Albertini E."/>
            <person name="Pupilli F."/>
            <person name="Ortiz J.P.A."/>
            <person name="Leblanc O."/>
        </authorList>
    </citation>
    <scope>NUCLEOTIDE SEQUENCE [LARGE SCALE GENOMIC DNA]</scope>
    <source>
        <strain evidence="1">R1</strain>
        <tissue evidence="1">Leaf</tissue>
    </source>
</reference>
<dbReference type="AlphaFoldDB" id="A0AAQ3X2V9"/>
<dbReference type="PANTHER" id="PTHR34709:SF28">
    <property type="entry name" value="OS08G0272601 PROTEIN"/>
    <property type="match status" value="1"/>
</dbReference>
<evidence type="ECO:0000313" key="1">
    <source>
        <dbReference type="EMBL" id="WVZ82345.1"/>
    </source>
</evidence>